<dbReference type="Proteomes" id="UP000029708">
    <property type="component" value="Unassembled WGS sequence"/>
</dbReference>
<comment type="caution">
    <text evidence="3">The sequence shown here is derived from an EMBL/GenBank/DDBJ whole genome shotgun (WGS) entry which is preliminary data.</text>
</comment>
<feature type="chain" id="PRO_5035986523" description="Transmembrane protein" evidence="2">
    <location>
        <begin position="27"/>
        <end position="137"/>
    </location>
</feature>
<name>A0A099CXT0_9GAMM</name>
<evidence type="ECO:0000313" key="5">
    <source>
        <dbReference type="Proteomes" id="UP000029708"/>
    </source>
</evidence>
<evidence type="ECO:0000256" key="2">
    <source>
        <dbReference type="SAM" id="SignalP"/>
    </source>
</evidence>
<organism evidence="3 5">
    <name type="scientific">Oleiagrimonas soli</name>
    <dbReference type="NCBI Taxonomy" id="1543381"/>
    <lineage>
        <taxon>Bacteria</taxon>
        <taxon>Pseudomonadati</taxon>
        <taxon>Pseudomonadota</taxon>
        <taxon>Gammaproteobacteria</taxon>
        <taxon>Lysobacterales</taxon>
        <taxon>Rhodanobacteraceae</taxon>
        <taxon>Oleiagrimonas</taxon>
    </lineage>
</organism>
<evidence type="ECO:0000313" key="3">
    <source>
        <dbReference type="EMBL" id="KGI77855.1"/>
    </source>
</evidence>
<keyword evidence="1" id="KW-0472">Membrane</keyword>
<sequence>MSSTLVKSIACAAAVAAMVVAPSAFAGHGRHGGYHYRGGYYGHAVRYHGGYGHHYYHRDHFGRWVAGAVVVGALTSLVVNATQPRVVYYDNPPVVYSRTRVIYRDVPVERVYESRTVYSDPYQTRYIGRDDSYDDDN</sequence>
<keyword evidence="2" id="KW-0732">Signal</keyword>
<dbReference type="RefSeq" id="WP_043100188.1">
    <property type="nucleotide sequence ID" value="NZ_JACHET010000001.1"/>
</dbReference>
<feature type="transmembrane region" description="Helical" evidence="1">
    <location>
        <begin position="61"/>
        <end position="79"/>
    </location>
</feature>
<evidence type="ECO:0000313" key="4">
    <source>
        <dbReference type="EMBL" id="MBB6183801.1"/>
    </source>
</evidence>
<evidence type="ECO:0008006" key="7">
    <source>
        <dbReference type="Google" id="ProtNLM"/>
    </source>
</evidence>
<proteinExistence type="predicted"/>
<accession>A0A099CXT0</accession>
<dbReference type="HOGENOM" id="CLU_1823819_0_0_6"/>
<evidence type="ECO:0000256" key="1">
    <source>
        <dbReference type="SAM" id="Phobius"/>
    </source>
</evidence>
<keyword evidence="5" id="KW-1185">Reference proteome</keyword>
<reference evidence="4 6" key="2">
    <citation type="submission" date="2020-08" db="EMBL/GenBank/DDBJ databases">
        <title>Genomic Encyclopedia of Type Strains, Phase IV (KMG-IV): sequencing the most valuable type-strain genomes for metagenomic binning, comparative biology and taxonomic classification.</title>
        <authorList>
            <person name="Goeker M."/>
        </authorList>
    </citation>
    <scope>NUCLEOTIDE SEQUENCE [LARGE SCALE GENOMIC DNA]</scope>
    <source>
        <strain evidence="4 6">DSM 107085</strain>
    </source>
</reference>
<feature type="signal peptide" evidence="2">
    <location>
        <begin position="1"/>
        <end position="26"/>
    </location>
</feature>
<reference evidence="3 5" key="1">
    <citation type="submission" date="2014-09" db="EMBL/GenBank/DDBJ databases">
        <title>Xanthomonadaceae 3.5X direct submission.</title>
        <authorList>
            <person name="Fang T."/>
            <person name="Wang H."/>
        </authorList>
    </citation>
    <scope>NUCLEOTIDE SEQUENCE [LARGE SCALE GENOMIC DNA]</scope>
    <source>
        <strain evidence="3 5">3.5X</strain>
    </source>
</reference>
<keyword evidence="1" id="KW-0812">Transmembrane</keyword>
<dbReference type="EMBL" id="JROI01000010">
    <property type="protein sequence ID" value="KGI77855.1"/>
    <property type="molecule type" value="Genomic_DNA"/>
</dbReference>
<dbReference type="AlphaFoldDB" id="A0A099CXT0"/>
<dbReference type="Proteomes" id="UP000560000">
    <property type="component" value="Unassembled WGS sequence"/>
</dbReference>
<dbReference type="OrthoDB" id="5959822at2"/>
<dbReference type="EMBL" id="JACHET010000001">
    <property type="protein sequence ID" value="MBB6183801.1"/>
    <property type="molecule type" value="Genomic_DNA"/>
</dbReference>
<evidence type="ECO:0000313" key="6">
    <source>
        <dbReference type="Proteomes" id="UP000560000"/>
    </source>
</evidence>
<gene>
    <name evidence="4" type="ORF">HNQ86_001146</name>
    <name evidence="3" type="ORF">LF63_0105425</name>
</gene>
<protein>
    <recommendedName>
        <fullName evidence="7">Transmembrane protein</fullName>
    </recommendedName>
</protein>
<dbReference type="STRING" id="1543381.LF63_0105425"/>
<keyword evidence="1" id="KW-1133">Transmembrane helix</keyword>